<dbReference type="RefSeq" id="WP_138660185.1">
    <property type="nucleotide sequence ID" value="NZ_VATY01000009.1"/>
</dbReference>
<feature type="domain" description="DUF4440" evidence="1">
    <location>
        <begin position="30"/>
        <end position="139"/>
    </location>
</feature>
<organism evidence="2 3">
    <name type="scientific">Maribacter algarum</name>
    <name type="common">ex Zhang et al. 2020</name>
    <dbReference type="NCBI Taxonomy" id="2578118"/>
    <lineage>
        <taxon>Bacteria</taxon>
        <taxon>Pseudomonadati</taxon>
        <taxon>Bacteroidota</taxon>
        <taxon>Flavobacteriia</taxon>
        <taxon>Flavobacteriales</taxon>
        <taxon>Flavobacteriaceae</taxon>
        <taxon>Maribacter</taxon>
    </lineage>
</organism>
<dbReference type="InterPro" id="IPR027843">
    <property type="entry name" value="DUF4440"/>
</dbReference>
<dbReference type="Gene3D" id="3.10.450.50">
    <property type="match status" value="1"/>
</dbReference>
<gene>
    <name evidence="2" type="ORF">FEE95_21870</name>
</gene>
<evidence type="ECO:0000313" key="2">
    <source>
        <dbReference type="EMBL" id="TMM51449.1"/>
    </source>
</evidence>
<proteinExistence type="predicted"/>
<accession>A0A5S3PCC7</accession>
<sequence length="148" mass="16697">MKITRNLLFIFLSIFIYSSGLLSQTNKEQILAVRNASNQALKSYDNEKVLSYLTDDVLTTTGSGTLLSGKKALADYIIDGGESKMYWIRDTKEVLVNEKRGLAWENGIWNAYDPEKGSQSIINGNYSAMWTKESDGWKIKPQLFVSLN</sequence>
<dbReference type="EMBL" id="VATY01000009">
    <property type="protein sequence ID" value="TMM51449.1"/>
    <property type="molecule type" value="Genomic_DNA"/>
</dbReference>
<dbReference type="SUPFAM" id="SSF54427">
    <property type="entry name" value="NTF2-like"/>
    <property type="match status" value="1"/>
</dbReference>
<dbReference type="OrthoDB" id="7375768at2"/>
<dbReference type="InterPro" id="IPR032710">
    <property type="entry name" value="NTF2-like_dom_sf"/>
</dbReference>
<reference evidence="2 3" key="1">
    <citation type="submission" date="2019-05" db="EMBL/GenBank/DDBJ databases">
        <authorList>
            <person name="Zhang J.-Y."/>
            <person name="Feg X."/>
            <person name="Du Z.-J."/>
        </authorList>
    </citation>
    <scope>NUCLEOTIDE SEQUENCE [LARGE SCALE GENOMIC DNA]</scope>
    <source>
        <strain evidence="2 3">RZ26</strain>
    </source>
</reference>
<dbReference type="Pfam" id="PF14534">
    <property type="entry name" value="DUF4440"/>
    <property type="match status" value="1"/>
</dbReference>
<comment type="caution">
    <text evidence="2">The sequence shown here is derived from an EMBL/GenBank/DDBJ whole genome shotgun (WGS) entry which is preliminary data.</text>
</comment>
<evidence type="ECO:0000313" key="3">
    <source>
        <dbReference type="Proteomes" id="UP000310314"/>
    </source>
</evidence>
<evidence type="ECO:0000259" key="1">
    <source>
        <dbReference type="Pfam" id="PF14534"/>
    </source>
</evidence>
<dbReference type="AlphaFoldDB" id="A0A5S3PCC7"/>
<dbReference type="Proteomes" id="UP000310314">
    <property type="component" value="Unassembled WGS sequence"/>
</dbReference>
<keyword evidence="3" id="KW-1185">Reference proteome</keyword>
<name>A0A5S3PCC7_9FLAO</name>
<protein>
    <submittedName>
        <fullName evidence="2">Nuclear transport factor 2 family protein</fullName>
    </submittedName>
</protein>